<accession>A0A917FTZ7</accession>
<sequence>MIPFENCLPYDRIMNDIYIPTCPFCGQENVLLALRPSELTEIHEGKKRLLIFPCCHNKVTVIDTDRDYLLTNQKIR</sequence>
<comment type="caution">
    <text evidence="1">The sequence shown here is derived from an EMBL/GenBank/DDBJ whole genome shotgun (WGS) entry which is preliminary data.</text>
</comment>
<organism evidence="1 2">
    <name type="scientific">Paenibacillus abyssi</name>
    <dbReference type="NCBI Taxonomy" id="1340531"/>
    <lineage>
        <taxon>Bacteria</taxon>
        <taxon>Bacillati</taxon>
        <taxon>Bacillota</taxon>
        <taxon>Bacilli</taxon>
        <taxon>Bacillales</taxon>
        <taxon>Paenibacillaceae</taxon>
        <taxon>Paenibacillus</taxon>
    </lineage>
</organism>
<evidence type="ECO:0000313" key="2">
    <source>
        <dbReference type="Proteomes" id="UP000644756"/>
    </source>
</evidence>
<dbReference type="EMBL" id="BMGR01000006">
    <property type="protein sequence ID" value="GGG04936.1"/>
    <property type="molecule type" value="Genomic_DNA"/>
</dbReference>
<dbReference type="AlphaFoldDB" id="A0A917FTZ7"/>
<gene>
    <name evidence="1" type="ORF">GCM10010916_22560</name>
</gene>
<proteinExistence type="predicted"/>
<reference evidence="1" key="2">
    <citation type="submission" date="2020-09" db="EMBL/GenBank/DDBJ databases">
        <authorList>
            <person name="Sun Q."/>
            <person name="Zhou Y."/>
        </authorList>
    </citation>
    <scope>NUCLEOTIDE SEQUENCE</scope>
    <source>
        <strain evidence="1">CGMCC 1.12987</strain>
    </source>
</reference>
<dbReference type="Proteomes" id="UP000644756">
    <property type="component" value="Unassembled WGS sequence"/>
</dbReference>
<reference evidence="1" key="1">
    <citation type="journal article" date="2014" name="Int. J. Syst. Evol. Microbiol.">
        <title>Complete genome sequence of Corynebacterium casei LMG S-19264T (=DSM 44701T), isolated from a smear-ripened cheese.</title>
        <authorList>
            <consortium name="US DOE Joint Genome Institute (JGI-PGF)"/>
            <person name="Walter F."/>
            <person name="Albersmeier A."/>
            <person name="Kalinowski J."/>
            <person name="Ruckert C."/>
        </authorList>
    </citation>
    <scope>NUCLEOTIDE SEQUENCE</scope>
    <source>
        <strain evidence="1">CGMCC 1.12987</strain>
    </source>
</reference>
<dbReference type="RefSeq" id="WP_188531158.1">
    <property type="nucleotide sequence ID" value="NZ_BMGR01000006.1"/>
</dbReference>
<name>A0A917FTZ7_9BACL</name>
<keyword evidence="2" id="KW-1185">Reference proteome</keyword>
<protein>
    <submittedName>
        <fullName evidence="1">Uncharacterized protein</fullName>
    </submittedName>
</protein>
<evidence type="ECO:0000313" key="1">
    <source>
        <dbReference type="EMBL" id="GGG04936.1"/>
    </source>
</evidence>